<sequence>MFFRRHCMLALRRPMVAPAWRRRMQGLAPPVLCIALAGCAATPLPELRPAAPGHWRHASGDAASAPTDLHGWWHAFGDAQLDALIDQALARNLDVAQAVEHLRAARALHRVVGAPFLPQLSAKTEDLPDPDASASFFVVGLDAQWELNLFGRGTAERRMAQGDLDAAASGLRGAQVSLVAEVTRDWLELRAAQQQERWLQRIRDTRRQQYASLQIRQQLRLAGAQELDRAKAALAQADAALAEPRDAVDANAQRLAVLLGRAEPDPAWFKAAPMPSLGAWRLQAAPADMLRSRPEILHAQADVLRAAGEAGVARADRYPRVALGGSLIRSTSLQAHRPTNDNAVLSLGPVIDIPLFDWGMRAAQAHAKQHELKASVLAYRQAVLQGVGEVETAIGRLQRQAEYERHCSEAAAALEHADGIVARRAALKLAGPMDRAESAIARDQAALSLVQARASHGLAFVALFKAVGGAPLPAGEQATLAEGHD</sequence>
<dbReference type="SUPFAM" id="SSF56954">
    <property type="entry name" value="Outer membrane efflux proteins (OEP)"/>
    <property type="match status" value="1"/>
</dbReference>
<dbReference type="Gene3D" id="2.20.200.10">
    <property type="entry name" value="Outer membrane efflux proteins (OEP)"/>
    <property type="match status" value="1"/>
</dbReference>
<dbReference type="EMBL" id="FNYC01000001">
    <property type="protein sequence ID" value="SEI43842.1"/>
    <property type="molecule type" value="Genomic_DNA"/>
</dbReference>
<evidence type="ECO:0000313" key="3">
    <source>
        <dbReference type="Proteomes" id="UP000199420"/>
    </source>
</evidence>
<name>A0A1H6QY06_9GAMM</name>
<dbReference type="PANTHER" id="PTHR30203">
    <property type="entry name" value="OUTER MEMBRANE CATION EFFLUX PROTEIN"/>
    <property type="match status" value="1"/>
</dbReference>
<dbReference type="InterPro" id="IPR003423">
    <property type="entry name" value="OMP_efflux"/>
</dbReference>
<dbReference type="GO" id="GO:0015562">
    <property type="term" value="F:efflux transmembrane transporter activity"/>
    <property type="evidence" value="ECO:0007669"/>
    <property type="project" value="InterPro"/>
</dbReference>
<protein>
    <submittedName>
        <fullName evidence="2">Efflux transporter, outer membrane factor (OMF) lipoprotein, NodT family</fullName>
    </submittedName>
</protein>
<accession>A0A1H6QY06</accession>
<dbReference type="InterPro" id="IPR010131">
    <property type="entry name" value="MdtP/NodT-like"/>
</dbReference>
<dbReference type="AlphaFoldDB" id="A0A1H6QY06"/>
<evidence type="ECO:0000313" key="2">
    <source>
        <dbReference type="EMBL" id="SEI43842.1"/>
    </source>
</evidence>
<reference evidence="2 3" key="1">
    <citation type="submission" date="2016-10" db="EMBL/GenBank/DDBJ databases">
        <authorList>
            <person name="de Groot N.N."/>
        </authorList>
    </citation>
    <scope>NUCLEOTIDE SEQUENCE [LARGE SCALE GENOMIC DNA]</scope>
    <source>
        <strain evidence="2 3">DSM 26515</strain>
    </source>
</reference>
<dbReference type="Gene3D" id="1.20.1600.10">
    <property type="entry name" value="Outer membrane efflux proteins (OEP)"/>
    <property type="match status" value="1"/>
</dbReference>
<dbReference type="Proteomes" id="UP000199420">
    <property type="component" value="Unassembled WGS sequence"/>
</dbReference>
<dbReference type="STRING" id="529704.SAMN02927913_0578"/>
<keyword evidence="3" id="KW-1185">Reference proteome</keyword>
<keyword evidence="2" id="KW-0449">Lipoprotein</keyword>
<dbReference type="Pfam" id="PF02321">
    <property type="entry name" value="OEP"/>
    <property type="match status" value="2"/>
</dbReference>
<proteinExistence type="inferred from homology"/>
<dbReference type="PANTHER" id="PTHR30203:SF25">
    <property type="entry name" value="OUTER MEMBRANE PROTEIN-RELATED"/>
    <property type="match status" value="1"/>
</dbReference>
<organism evidence="2 3">
    <name type="scientific">Frateuria terrea</name>
    <dbReference type="NCBI Taxonomy" id="529704"/>
    <lineage>
        <taxon>Bacteria</taxon>
        <taxon>Pseudomonadati</taxon>
        <taxon>Pseudomonadota</taxon>
        <taxon>Gammaproteobacteria</taxon>
        <taxon>Lysobacterales</taxon>
        <taxon>Rhodanobacteraceae</taxon>
        <taxon>Frateuria</taxon>
    </lineage>
</organism>
<evidence type="ECO:0000256" key="1">
    <source>
        <dbReference type="ARBA" id="ARBA00007613"/>
    </source>
</evidence>
<comment type="similarity">
    <text evidence="1">Belongs to the outer membrane factor (OMF) (TC 1.B.17) family.</text>
</comment>
<gene>
    <name evidence="2" type="ORF">SAMN04487997_0662</name>
</gene>